<sequence>MALRVRSLLCRVAEQAPPITYQGLAKALDLSPPNTIHQLTVALECLMEEDVAAARPLIAALVVSKARDGLPAPGFFDCARRFGRFHGDPSGPESSAFYAAEFDKAVEFWCVPANSVEPISRFNSYPES</sequence>
<dbReference type="AlphaFoldDB" id="A0A126V567"/>
<dbReference type="STRING" id="1579316.RC74_01645"/>
<keyword evidence="2" id="KW-1185">Reference proteome</keyword>
<evidence type="ECO:0000313" key="2">
    <source>
        <dbReference type="Proteomes" id="UP000070371"/>
    </source>
</evidence>
<dbReference type="OrthoDB" id="14198at2"/>
<proteinExistence type="predicted"/>
<dbReference type="Proteomes" id="UP000070371">
    <property type="component" value="Chromosome"/>
</dbReference>
<dbReference type="KEGG" id="hat:RC74_01645"/>
<protein>
    <submittedName>
        <fullName evidence="1">Uncharacterized protein</fullName>
    </submittedName>
</protein>
<evidence type="ECO:0000313" key="1">
    <source>
        <dbReference type="EMBL" id="AML53481.1"/>
    </source>
</evidence>
<reference evidence="1 2" key="1">
    <citation type="submission" date="2016-02" db="EMBL/GenBank/DDBJ databases">
        <title>Complete genome sequence of Halocynthiibacter arcticus PAMC 20958t from arctic marine sediment.</title>
        <authorList>
            <person name="Lee Y.M."/>
            <person name="Baek K."/>
            <person name="Lee H.K."/>
            <person name="Shin S.C."/>
        </authorList>
    </citation>
    <scope>NUCLEOTIDE SEQUENCE [LARGE SCALE GENOMIC DNA]</scope>
    <source>
        <strain evidence="1">PAMC 20958</strain>
    </source>
</reference>
<gene>
    <name evidence="1" type="ORF">RC74_01645</name>
</gene>
<dbReference type="EMBL" id="CP014327">
    <property type="protein sequence ID" value="AML53481.1"/>
    <property type="molecule type" value="Genomic_DNA"/>
</dbReference>
<accession>A0A126V567</accession>
<organism evidence="1 2">
    <name type="scientific">Falsihalocynthiibacter arcticus</name>
    <dbReference type="NCBI Taxonomy" id="1579316"/>
    <lineage>
        <taxon>Bacteria</taxon>
        <taxon>Pseudomonadati</taxon>
        <taxon>Pseudomonadota</taxon>
        <taxon>Alphaproteobacteria</taxon>
        <taxon>Rhodobacterales</taxon>
        <taxon>Roseobacteraceae</taxon>
        <taxon>Falsihalocynthiibacter</taxon>
    </lineage>
</organism>
<name>A0A126V567_9RHOB</name>